<accession>A0ABU7ICG0</accession>
<feature type="signal peptide" evidence="1">
    <location>
        <begin position="1"/>
        <end position="19"/>
    </location>
</feature>
<evidence type="ECO:0000313" key="3">
    <source>
        <dbReference type="Proteomes" id="UP001336835"/>
    </source>
</evidence>
<proteinExistence type="predicted"/>
<feature type="chain" id="PRO_5045884129" description="Tetratricopeptide repeat protein" evidence="1">
    <location>
        <begin position="20"/>
        <end position="211"/>
    </location>
</feature>
<sequence>MKNLIILISLAAFTTLAKAQNTPYVKAMQNAIASLNKAQEKSDFVTQAATFSRIADAEPTAWLPLYYASYANLVAGLSETNAKEKDAFFDLALQLLDKAEKITDNNDEVYALRGYVQYMKVSIDPMNRLNFVGASKAALEKAQALNPENPRIYLIKGQNTFYTPENFGGGKAVAKPILEKAKQKFEAFKPASDLSPNWGKARTEQLLAQYL</sequence>
<organism evidence="2 3">
    <name type="scientific">Pedobacter albus</name>
    <dbReference type="NCBI Taxonomy" id="3113905"/>
    <lineage>
        <taxon>Bacteria</taxon>
        <taxon>Pseudomonadati</taxon>
        <taxon>Bacteroidota</taxon>
        <taxon>Sphingobacteriia</taxon>
        <taxon>Sphingobacteriales</taxon>
        <taxon>Sphingobacteriaceae</taxon>
        <taxon>Pedobacter</taxon>
    </lineage>
</organism>
<dbReference type="SUPFAM" id="SSF48452">
    <property type="entry name" value="TPR-like"/>
    <property type="match status" value="1"/>
</dbReference>
<dbReference type="Proteomes" id="UP001336835">
    <property type="component" value="Unassembled WGS sequence"/>
</dbReference>
<gene>
    <name evidence="2" type="ORF">VRU48_18190</name>
</gene>
<dbReference type="Gene3D" id="1.25.40.10">
    <property type="entry name" value="Tetratricopeptide repeat domain"/>
    <property type="match status" value="1"/>
</dbReference>
<keyword evidence="3" id="KW-1185">Reference proteome</keyword>
<dbReference type="RefSeq" id="WP_330109347.1">
    <property type="nucleotide sequence ID" value="NZ_JAZDQT010000003.1"/>
</dbReference>
<keyword evidence="1" id="KW-0732">Signal</keyword>
<comment type="caution">
    <text evidence="2">The sequence shown here is derived from an EMBL/GenBank/DDBJ whole genome shotgun (WGS) entry which is preliminary data.</text>
</comment>
<protein>
    <recommendedName>
        <fullName evidence="4">Tetratricopeptide repeat protein</fullName>
    </recommendedName>
</protein>
<dbReference type="InterPro" id="IPR011990">
    <property type="entry name" value="TPR-like_helical_dom_sf"/>
</dbReference>
<evidence type="ECO:0008006" key="4">
    <source>
        <dbReference type="Google" id="ProtNLM"/>
    </source>
</evidence>
<evidence type="ECO:0000256" key="1">
    <source>
        <dbReference type="SAM" id="SignalP"/>
    </source>
</evidence>
<name>A0ABU7ICG0_9SPHI</name>
<dbReference type="EMBL" id="JAZDQT010000003">
    <property type="protein sequence ID" value="MEE1947061.1"/>
    <property type="molecule type" value="Genomic_DNA"/>
</dbReference>
<evidence type="ECO:0000313" key="2">
    <source>
        <dbReference type="EMBL" id="MEE1947061.1"/>
    </source>
</evidence>
<reference evidence="2 3" key="1">
    <citation type="submission" date="2024-01" db="EMBL/GenBank/DDBJ databases">
        <title>Pedobacter sp. nov., isolated from fresh soil.</title>
        <authorList>
            <person name="Le N.T.T."/>
        </authorList>
    </citation>
    <scope>NUCLEOTIDE SEQUENCE [LARGE SCALE GENOMIC DNA]</scope>
    <source>
        <strain evidence="2 3">KR3-3</strain>
    </source>
</reference>